<protein>
    <submittedName>
        <fullName evidence="2">Clp protease ClpP</fullName>
    </submittedName>
</protein>
<dbReference type="PROSITE" id="PS51194">
    <property type="entry name" value="HELICASE_CTER"/>
    <property type="match status" value="1"/>
</dbReference>
<dbReference type="EMBL" id="QXTE01018187">
    <property type="protein sequence ID" value="TFJ94995.1"/>
    <property type="molecule type" value="Genomic_DNA"/>
</dbReference>
<keyword evidence="2" id="KW-0645">Protease</keyword>
<dbReference type="STRING" id="55544.A0A4D9DBB8"/>
<dbReference type="OrthoDB" id="9393105at2759"/>
<dbReference type="FunFam" id="3.40.50.300:FF:003016">
    <property type="entry name" value="DEAH-box helicase 9"/>
    <property type="match status" value="1"/>
</dbReference>
<dbReference type="Proteomes" id="UP000297703">
    <property type="component" value="Unassembled WGS sequence"/>
</dbReference>
<dbReference type="InterPro" id="IPR001650">
    <property type="entry name" value="Helicase_C-like"/>
</dbReference>
<evidence type="ECO:0000313" key="3">
    <source>
        <dbReference type="Proteomes" id="UP000297703"/>
    </source>
</evidence>
<dbReference type="GO" id="GO:0004386">
    <property type="term" value="F:helicase activity"/>
    <property type="evidence" value="ECO:0007669"/>
    <property type="project" value="TreeGrafter"/>
</dbReference>
<dbReference type="SUPFAM" id="SSF52540">
    <property type="entry name" value="P-loop containing nucleoside triphosphate hydrolases"/>
    <property type="match status" value="1"/>
</dbReference>
<dbReference type="PANTHER" id="PTHR18934:SF145">
    <property type="entry name" value="ATP-DEPENDENT RNA HELICASE DHX57-RELATED"/>
    <property type="match status" value="1"/>
</dbReference>
<organism evidence="2 3">
    <name type="scientific">Platysternon megacephalum</name>
    <name type="common">big-headed turtle</name>
    <dbReference type="NCBI Taxonomy" id="55544"/>
    <lineage>
        <taxon>Eukaryota</taxon>
        <taxon>Metazoa</taxon>
        <taxon>Chordata</taxon>
        <taxon>Craniata</taxon>
        <taxon>Vertebrata</taxon>
        <taxon>Euteleostomi</taxon>
        <taxon>Archelosauria</taxon>
        <taxon>Testudinata</taxon>
        <taxon>Testudines</taxon>
        <taxon>Cryptodira</taxon>
        <taxon>Durocryptodira</taxon>
        <taxon>Testudinoidea</taxon>
        <taxon>Platysternidae</taxon>
        <taxon>Platysternon</taxon>
    </lineage>
</organism>
<dbReference type="GO" id="GO:0008233">
    <property type="term" value="F:peptidase activity"/>
    <property type="evidence" value="ECO:0007669"/>
    <property type="project" value="UniProtKB-KW"/>
</dbReference>
<proteinExistence type="predicted"/>
<dbReference type="Pfam" id="PF00271">
    <property type="entry name" value="Helicase_C"/>
    <property type="match status" value="1"/>
</dbReference>
<reference evidence="2 3" key="1">
    <citation type="submission" date="2019-04" db="EMBL/GenBank/DDBJ databases">
        <title>Draft genome of the big-headed turtle Platysternon megacephalum.</title>
        <authorList>
            <person name="Gong S."/>
        </authorList>
    </citation>
    <scope>NUCLEOTIDE SEQUENCE [LARGE SCALE GENOMIC DNA]</scope>
    <source>
        <strain evidence="2">DO16091913</strain>
        <tissue evidence="2">Muscle</tissue>
    </source>
</reference>
<sequence length="133" mass="14824">MLSSFSSSCVVYPLHSSLSSEDQQSVFLKPPVGVTKVIISTNIAETSITIDDVVFVIDSGKMKEKRYDPSKGMESLEDTFVSKANALQRKGRAGRVASGVCFHLFSSHHYNHQLIKQQLPEIQRVPLEQLCLR</sequence>
<dbReference type="InterPro" id="IPR027417">
    <property type="entry name" value="P-loop_NTPase"/>
</dbReference>
<evidence type="ECO:0000259" key="1">
    <source>
        <dbReference type="PROSITE" id="PS51194"/>
    </source>
</evidence>
<dbReference type="GO" id="GO:0006508">
    <property type="term" value="P:proteolysis"/>
    <property type="evidence" value="ECO:0007669"/>
    <property type="project" value="UniProtKB-KW"/>
</dbReference>
<evidence type="ECO:0000313" key="2">
    <source>
        <dbReference type="EMBL" id="TFJ94995.1"/>
    </source>
</evidence>
<dbReference type="GO" id="GO:0003723">
    <property type="term" value="F:RNA binding"/>
    <property type="evidence" value="ECO:0007669"/>
    <property type="project" value="TreeGrafter"/>
</dbReference>
<dbReference type="CDD" id="cd18791">
    <property type="entry name" value="SF2_C_RHA"/>
    <property type="match status" value="1"/>
</dbReference>
<dbReference type="AlphaFoldDB" id="A0A4D9DBB8"/>
<gene>
    <name evidence="2" type="ORF">DR999_PMT23659</name>
</gene>
<dbReference type="Gene3D" id="3.40.50.300">
    <property type="entry name" value="P-loop containing nucleotide triphosphate hydrolases"/>
    <property type="match status" value="1"/>
</dbReference>
<name>A0A4D9DBB8_9SAUR</name>
<accession>A0A4D9DBB8</accession>
<keyword evidence="2" id="KW-0378">Hydrolase</keyword>
<dbReference type="SMART" id="SM00490">
    <property type="entry name" value="HELICc"/>
    <property type="match status" value="1"/>
</dbReference>
<dbReference type="PANTHER" id="PTHR18934">
    <property type="entry name" value="ATP-DEPENDENT RNA HELICASE"/>
    <property type="match status" value="1"/>
</dbReference>
<comment type="caution">
    <text evidence="2">The sequence shown here is derived from an EMBL/GenBank/DDBJ whole genome shotgun (WGS) entry which is preliminary data.</text>
</comment>
<feature type="domain" description="Helicase C-terminal" evidence="1">
    <location>
        <begin position="1"/>
        <end position="133"/>
    </location>
</feature>
<reference evidence="2 3" key="2">
    <citation type="submission" date="2019-04" db="EMBL/GenBank/DDBJ databases">
        <title>The genome sequence of big-headed turtle.</title>
        <authorList>
            <person name="Gong S."/>
        </authorList>
    </citation>
    <scope>NUCLEOTIDE SEQUENCE [LARGE SCALE GENOMIC DNA]</scope>
    <source>
        <strain evidence="2">DO16091913</strain>
        <tissue evidence="2">Muscle</tissue>
    </source>
</reference>
<keyword evidence="3" id="KW-1185">Reference proteome</keyword>